<proteinExistence type="predicted"/>
<dbReference type="GO" id="GO:0003254">
    <property type="term" value="P:regulation of membrane depolarization"/>
    <property type="evidence" value="ECO:0007669"/>
    <property type="project" value="TreeGrafter"/>
</dbReference>
<keyword evidence="1" id="KW-1133">Transmembrane helix</keyword>
<dbReference type="GO" id="GO:0098855">
    <property type="term" value="C:HCN channel complex"/>
    <property type="evidence" value="ECO:0007669"/>
    <property type="project" value="TreeGrafter"/>
</dbReference>
<reference evidence="3 4" key="1">
    <citation type="submission" date="2024-05" db="EMBL/GenBank/DDBJ databases">
        <title>The nuclear and mitochondrial genome assemblies of Tetragonisca angustula (Apidae: Meliponini), a tiny yet remarkable pollinator in the Neotropics.</title>
        <authorList>
            <person name="Ferrari R."/>
            <person name="Ricardo P.C."/>
            <person name="Dias F.C."/>
            <person name="Araujo N.S."/>
            <person name="Soares D.O."/>
            <person name="Zhou Q.-S."/>
            <person name="Zhu C.-D."/>
            <person name="Coutinho L."/>
            <person name="Airas M.C."/>
            <person name="Batista T.M."/>
        </authorList>
    </citation>
    <scope>NUCLEOTIDE SEQUENCE [LARGE SCALE GENOMIC DNA]</scope>
    <source>
        <strain evidence="3">ASF017062</strain>
        <tissue evidence="3">Abdomen</tissue>
    </source>
</reference>
<feature type="transmembrane region" description="Helical" evidence="1">
    <location>
        <begin position="16"/>
        <end position="36"/>
    </location>
</feature>
<evidence type="ECO:0000256" key="1">
    <source>
        <dbReference type="SAM" id="Phobius"/>
    </source>
</evidence>
<dbReference type="PANTHER" id="PTHR45689:SF14">
    <property type="entry name" value="CYCLIC NUCLEOTIDE-GATED CATION CHANNEL SUBUNIT A-LIKE PROTEIN"/>
    <property type="match status" value="1"/>
</dbReference>
<protein>
    <recommendedName>
        <fullName evidence="2">Cyclic nucleotide-binding domain-containing protein</fullName>
    </recommendedName>
</protein>
<feature type="transmembrane region" description="Helical" evidence="1">
    <location>
        <begin position="48"/>
        <end position="69"/>
    </location>
</feature>
<dbReference type="SUPFAM" id="SSF51206">
    <property type="entry name" value="cAMP-binding domain-like"/>
    <property type="match status" value="1"/>
</dbReference>
<keyword evidence="4" id="KW-1185">Reference proteome</keyword>
<evidence type="ECO:0000259" key="2">
    <source>
        <dbReference type="PROSITE" id="PS50042"/>
    </source>
</evidence>
<name>A0AAW1A129_9HYME</name>
<dbReference type="GO" id="GO:0035725">
    <property type="term" value="P:sodium ion transmembrane transport"/>
    <property type="evidence" value="ECO:0007669"/>
    <property type="project" value="TreeGrafter"/>
</dbReference>
<dbReference type="InterPro" id="IPR018490">
    <property type="entry name" value="cNMP-bd_dom_sf"/>
</dbReference>
<dbReference type="GO" id="GO:0005249">
    <property type="term" value="F:voltage-gated potassium channel activity"/>
    <property type="evidence" value="ECO:0007669"/>
    <property type="project" value="TreeGrafter"/>
</dbReference>
<sequence>MYLITTGLYKKSDADIYLVYYHIGISNFFASSYIEFHFLGKSDTIIRCILLLFGKGCIIYFMVIVLQSVQSVAEPELKYQRIIRQVKEYIHEKKLPENLKKKLIAYYEYRFQGSYFKEKAISRTLSSHLNQEIMFHSSRGLIDTAIILHSLPRNVIGYLMGILKPVIYLKEDIIYKSKTEGDCMFFIISGTVALITFNGKEICHEKDGGYFGEAALIFPDQRRLESVIALEVCELLRLNRRDFKRMFSTTSIFYKRLENVAKNRYELINELNLSSNLKTSID</sequence>
<dbReference type="AlphaFoldDB" id="A0AAW1A129"/>
<dbReference type="Pfam" id="PF00027">
    <property type="entry name" value="cNMP_binding"/>
    <property type="match status" value="1"/>
</dbReference>
<keyword evidence="1" id="KW-0472">Membrane</keyword>
<dbReference type="CDD" id="cd00038">
    <property type="entry name" value="CAP_ED"/>
    <property type="match status" value="1"/>
</dbReference>
<dbReference type="Gene3D" id="1.10.287.630">
    <property type="entry name" value="Helix hairpin bin"/>
    <property type="match status" value="1"/>
</dbReference>
<dbReference type="Gene3D" id="2.60.120.10">
    <property type="entry name" value="Jelly Rolls"/>
    <property type="match status" value="1"/>
</dbReference>
<dbReference type="InterPro" id="IPR000595">
    <property type="entry name" value="cNMP-bd_dom"/>
</dbReference>
<dbReference type="PANTHER" id="PTHR45689">
    <property type="entry name" value="I[[H]] CHANNEL, ISOFORM E"/>
    <property type="match status" value="1"/>
</dbReference>
<accession>A0AAW1A129</accession>
<dbReference type="InterPro" id="IPR014710">
    <property type="entry name" value="RmlC-like_jellyroll"/>
</dbReference>
<dbReference type="Proteomes" id="UP001432146">
    <property type="component" value="Unassembled WGS sequence"/>
</dbReference>
<organism evidence="3 4">
    <name type="scientific">Tetragonisca angustula</name>
    <dbReference type="NCBI Taxonomy" id="166442"/>
    <lineage>
        <taxon>Eukaryota</taxon>
        <taxon>Metazoa</taxon>
        <taxon>Ecdysozoa</taxon>
        <taxon>Arthropoda</taxon>
        <taxon>Hexapoda</taxon>
        <taxon>Insecta</taxon>
        <taxon>Pterygota</taxon>
        <taxon>Neoptera</taxon>
        <taxon>Endopterygota</taxon>
        <taxon>Hymenoptera</taxon>
        <taxon>Apocrita</taxon>
        <taxon>Aculeata</taxon>
        <taxon>Apoidea</taxon>
        <taxon>Anthophila</taxon>
        <taxon>Apidae</taxon>
        <taxon>Tetragonisca</taxon>
    </lineage>
</organism>
<gene>
    <name evidence="3" type="ORF">QLX08_005471</name>
</gene>
<comment type="caution">
    <text evidence="3">The sequence shown here is derived from an EMBL/GenBank/DDBJ whole genome shotgun (WGS) entry which is preliminary data.</text>
</comment>
<feature type="domain" description="Cyclic nucleotide-binding" evidence="2">
    <location>
        <begin position="147"/>
        <end position="257"/>
    </location>
</feature>
<keyword evidence="1" id="KW-0812">Transmembrane</keyword>
<dbReference type="PROSITE" id="PS50042">
    <property type="entry name" value="CNMP_BINDING_3"/>
    <property type="match status" value="1"/>
</dbReference>
<evidence type="ECO:0000313" key="3">
    <source>
        <dbReference type="EMBL" id="KAK9302593.1"/>
    </source>
</evidence>
<evidence type="ECO:0000313" key="4">
    <source>
        <dbReference type="Proteomes" id="UP001432146"/>
    </source>
</evidence>
<dbReference type="EMBL" id="JAWNGG020000093">
    <property type="protein sequence ID" value="KAK9302593.1"/>
    <property type="molecule type" value="Genomic_DNA"/>
</dbReference>
<dbReference type="SMART" id="SM00100">
    <property type="entry name" value="cNMP"/>
    <property type="match status" value="1"/>
</dbReference>
<dbReference type="InterPro" id="IPR051413">
    <property type="entry name" value="K/Na_HCN_channel"/>
</dbReference>